<organism evidence="2">
    <name type="scientific">Solanum chacoense</name>
    <name type="common">Chaco potato</name>
    <dbReference type="NCBI Taxonomy" id="4108"/>
    <lineage>
        <taxon>Eukaryota</taxon>
        <taxon>Viridiplantae</taxon>
        <taxon>Streptophyta</taxon>
        <taxon>Embryophyta</taxon>
        <taxon>Tracheophyta</taxon>
        <taxon>Spermatophyta</taxon>
        <taxon>Magnoliopsida</taxon>
        <taxon>eudicotyledons</taxon>
        <taxon>Gunneridae</taxon>
        <taxon>Pentapetalae</taxon>
        <taxon>asterids</taxon>
        <taxon>lamiids</taxon>
        <taxon>Solanales</taxon>
        <taxon>Solanaceae</taxon>
        <taxon>Solanoideae</taxon>
        <taxon>Solaneae</taxon>
        <taxon>Solanum</taxon>
    </lineage>
</organism>
<proteinExistence type="predicted"/>
<dbReference type="EMBL" id="GEDG01039514">
    <property type="protein sequence ID" value="JAP07088.1"/>
    <property type="molecule type" value="Transcribed_RNA"/>
</dbReference>
<dbReference type="AlphaFoldDB" id="A0A0V0GIL7"/>
<accession>A0A0V0GIL7</accession>
<evidence type="ECO:0000256" key="1">
    <source>
        <dbReference type="SAM" id="MobiDB-lite"/>
    </source>
</evidence>
<reference evidence="2" key="1">
    <citation type="submission" date="2015-12" db="EMBL/GenBank/DDBJ databases">
        <title>Gene expression during late stages of embryo sac development: a critical building block for successful pollen-pistil interactions.</title>
        <authorList>
            <person name="Liu Y."/>
            <person name="Joly V."/>
            <person name="Sabar M."/>
            <person name="Matton D.P."/>
        </authorList>
    </citation>
    <scope>NUCLEOTIDE SEQUENCE</scope>
</reference>
<feature type="region of interest" description="Disordered" evidence="1">
    <location>
        <begin position="1"/>
        <end position="25"/>
    </location>
</feature>
<sequence>MPLARHHHHPPPPPPHRHLRHHLHQQRLRSVEDRSLHHLPHRQDHHRCRRRPDLLGKPFEKLEDVGRVMVVGVAIRVRG</sequence>
<name>A0A0V0GIL7_SOLCH</name>
<evidence type="ECO:0000313" key="2">
    <source>
        <dbReference type="EMBL" id="JAP07088.1"/>
    </source>
</evidence>
<protein>
    <submittedName>
        <fullName evidence="2">Putative ovule protein</fullName>
    </submittedName>
</protein>